<dbReference type="InterPro" id="IPR051276">
    <property type="entry name" value="Saccharopine_DH-like_oxidrdct"/>
</dbReference>
<organism evidence="4 5">
    <name type="scientific">Rhodocollybia butyracea</name>
    <dbReference type="NCBI Taxonomy" id="206335"/>
    <lineage>
        <taxon>Eukaryota</taxon>
        <taxon>Fungi</taxon>
        <taxon>Dikarya</taxon>
        <taxon>Basidiomycota</taxon>
        <taxon>Agaricomycotina</taxon>
        <taxon>Agaricomycetes</taxon>
        <taxon>Agaricomycetidae</taxon>
        <taxon>Agaricales</taxon>
        <taxon>Marasmiineae</taxon>
        <taxon>Omphalotaceae</taxon>
        <taxon>Rhodocollybia</taxon>
    </lineage>
</organism>
<dbReference type="PANTHER" id="PTHR12286">
    <property type="entry name" value="SACCHAROPINE DEHYDROGENASE-LIKE OXIDOREDUCTASE"/>
    <property type="match status" value="1"/>
</dbReference>
<dbReference type="GO" id="GO:0005811">
    <property type="term" value="C:lipid droplet"/>
    <property type="evidence" value="ECO:0007669"/>
    <property type="project" value="TreeGrafter"/>
</dbReference>
<dbReference type="SUPFAM" id="SSF51735">
    <property type="entry name" value="NAD(P)-binding Rossmann-fold domains"/>
    <property type="match status" value="1"/>
</dbReference>
<name>A0A9P5UFE4_9AGAR</name>
<gene>
    <name evidence="4" type="ORF">BDP27DRAFT_1314128</name>
</gene>
<evidence type="ECO:0000256" key="2">
    <source>
        <dbReference type="SAM" id="Phobius"/>
    </source>
</evidence>
<dbReference type="InterPro" id="IPR036291">
    <property type="entry name" value="NAD(P)-bd_dom_sf"/>
</dbReference>
<dbReference type="PANTHER" id="PTHR12286:SF5">
    <property type="entry name" value="SACCHAROPINE DEHYDROGENASE-LIKE OXIDOREDUCTASE"/>
    <property type="match status" value="1"/>
</dbReference>
<dbReference type="OrthoDB" id="10268090at2759"/>
<sequence length="430" mass="46985">MVDILVLGATGITGRQTIRYLAGHPERAQFTLAIAGRSRKKLDELVSSLSLPKSILVHVVDVTNFDQVEALVKNSKVVLNCVGPYVKWGPPVVCACARNGVHYADLTGESIFIRDIIERYDYLATKTGSIIIPSCGMDSLPSDITVFLANKALKEHSSNAAEPLYIGASTTSYEPRGVMSNGTVSTLVGAFDTSKQQLAQMMRDYYLSPVAGQPSPPARLIYRMTLPTTRETVVGGFFVMSTPNRAIVQRSWGLLEYEKLVGSGKERERYGPSMVYDEFMRQKSIFASVMLGFTLLIAISLLALSPVRWFVGRLGMKETSAIFDKKLENDGSLTVINVTTSIPSSAFLKPVKVETTLSGKGDPGYYLSPLMLAESGLALLLNRKTLPALSKKGGVLTPATALGNTIVQRLREYAKFDIRCEVVEENHKSI</sequence>
<dbReference type="Pfam" id="PF03435">
    <property type="entry name" value="Sacchrp_dh_NADP"/>
    <property type="match status" value="1"/>
</dbReference>
<proteinExistence type="inferred from homology"/>
<evidence type="ECO:0000259" key="3">
    <source>
        <dbReference type="Pfam" id="PF03435"/>
    </source>
</evidence>
<feature type="transmembrane region" description="Helical" evidence="2">
    <location>
        <begin position="284"/>
        <end position="304"/>
    </location>
</feature>
<dbReference type="Proteomes" id="UP000772434">
    <property type="component" value="Unassembled WGS sequence"/>
</dbReference>
<dbReference type="GO" id="GO:0005739">
    <property type="term" value="C:mitochondrion"/>
    <property type="evidence" value="ECO:0007669"/>
    <property type="project" value="TreeGrafter"/>
</dbReference>
<evidence type="ECO:0000313" key="5">
    <source>
        <dbReference type="Proteomes" id="UP000772434"/>
    </source>
</evidence>
<dbReference type="InterPro" id="IPR005097">
    <property type="entry name" value="Sacchrp_dh_NADP-bd"/>
</dbReference>
<keyword evidence="2" id="KW-0812">Transmembrane</keyword>
<dbReference type="GO" id="GO:0009247">
    <property type="term" value="P:glycolipid biosynthetic process"/>
    <property type="evidence" value="ECO:0007669"/>
    <property type="project" value="TreeGrafter"/>
</dbReference>
<comment type="similarity">
    <text evidence="1">Belongs to the saccharopine dehydrogenase family.</text>
</comment>
<keyword evidence="2" id="KW-0472">Membrane</keyword>
<reference evidence="4" key="1">
    <citation type="submission" date="2020-11" db="EMBL/GenBank/DDBJ databases">
        <authorList>
            <consortium name="DOE Joint Genome Institute"/>
            <person name="Ahrendt S."/>
            <person name="Riley R."/>
            <person name="Andreopoulos W."/>
            <person name="Labutti K."/>
            <person name="Pangilinan J."/>
            <person name="Ruiz-Duenas F.J."/>
            <person name="Barrasa J.M."/>
            <person name="Sanchez-Garcia M."/>
            <person name="Camarero S."/>
            <person name="Miyauchi S."/>
            <person name="Serrano A."/>
            <person name="Linde D."/>
            <person name="Babiker R."/>
            <person name="Drula E."/>
            <person name="Ayuso-Fernandez I."/>
            <person name="Pacheco R."/>
            <person name="Padilla G."/>
            <person name="Ferreira P."/>
            <person name="Barriuso J."/>
            <person name="Kellner H."/>
            <person name="Castanera R."/>
            <person name="Alfaro M."/>
            <person name="Ramirez L."/>
            <person name="Pisabarro A.G."/>
            <person name="Kuo A."/>
            <person name="Tritt A."/>
            <person name="Lipzen A."/>
            <person name="He G."/>
            <person name="Yan M."/>
            <person name="Ng V."/>
            <person name="Cullen D."/>
            <person name="Martin F."/>
            <person name="Rosso M.-N."/>
            <person name="Henrissat B."/>
            <person name="Hibbett D."/>
            <person name="Martinez A.T."/>
            <person name="Grigoriev I.V."/>
        </authorList>
    </citation>
    <scope>NUCLEOTIDE SEQUENCE</scope>
    <source>
        <strain evidence="4">AH 40177</strain>
    </source>
</reference>
<keyword evidence="2" id="KW-1133">Transmembrane helix</keyword>
<protein>
    <submittedName>
        <fullName evidence="4">Saccharopine dehydrogenase-domain-containing protein</fullName>
    </submittedName>
</protein>
<dbReference type="GO" id="GO:0005886">
    <property type="term" value="C:plasma membrane"/>
    <property type="evidence" value="ECO:0007669"/>
    <property type="project" value="TreeGrafter"/>
</dbReference>
<accession>A0A9P5UFE4</accession>
<comment type="caution">
    <text evidence="4">The sequence shown here is derived from an EMBL/GenBank/DDBJ whole genome shotgun (WGS) entry which is preliminary data.</text>
</comment>
<dbReference type="EMBL" id="JADNRY010000007">
    <property type="protein sequence ID" value="KAF9076248.1"/>
    <property type="molecule type" value="Genomic_DNA"/>
</dbReference>
<keyword evidence="5" id="KW-1185">Reference proteome</keyword>
<evidence type="ECO:0000313" key="4">
    <source>
        <dbReference type="EMBL" id="KAF9076248.1"/>
    </source>
</evidence>
<dbReference type="Gene3D" id="3.40.50.720">
    <property type="entry name" value="NAD(P)-binding Rossmann-like Domain"/>
    <property type="match status" value="1"/>
</dbReference>
<dbReference type="AlphaFoldDB" id="A0A9P5UFE4"/>
<evidence type="ECO:0000256" key="1">
    <source>
        <dbReference type="ARBA" id="ARBA00038048"/>
    </source>
</evidence>
<feature type="domain" description="Saccharopine dehydrogenase NADP binding" evidence="3">
    <location>
        <begin position="4"/>
        <end position="125"/>
    </location>
</feature>